<dbReference type="AlphaFoldDB" id="A0A084ESK1"/>
<dbReference type="SUPFAM" id="SSF58014">
    <property type="entry name" value="Coiled-coil domain of nucleotide exchange factor GrpE"/>
    <property type="match status" value="1"/>
</dbReference>
<evidence type="ECO:0000256" key="2">
    <source>
        <dbReference type="ARBA" id="ARBA00023186"/>
    </source>
</evidence>
<gene>
    <name evidence="3 8" type="primary">grpE</name>
    <name evidence="8" type="ORF">MCAPa_0120</name>
</gene>
<sequence length="200" mass="23052">MTEELKNKKNNKNYYSQNKNKTKAEFQKPHVKKNQYLKLKTKLDTALLEVQNLKDLNETLKKDIESERQLNLAEISNLTKKYNQKEIEIQKYGASKLARDLIQPLEILKKVVNAPNNNEVVQAYVKGFEMIVSQINNVLESHHIKAMNVKVGDMFNPHLHDANEAVESDEYKTNQIVGVLSDGYMIHDKVLVYAIVKVAK</sequence>
<keyword evidence="2 3" id="KW-0143">Chaperone</keyword>
<dbReference type="EMBL" id="JFDO01000003">
    <property type="protein sequence ID" value="KEZ20943.1"/>
    <property type="molecule type" value="Genomic_DNA"/>
</dbReference>
<comment type="similarity">
    <text evidence="1 3 5">Belongs to the GrpE family.</text>
</comment>
<proteinExistence type="inferred from homology"/>
<dbReference type="GO" id="GO:0000774">
    <property type="term" value="F:adenyl-nucleotide exchange factor activity"/>
    <property type="evidence" value="ECO:0007669"/>
    <property type="project" value="InterPro"/>
</dbReference>
<dbReference type="GO" id="GO:0051087">
    <property type="term" value="F:protein-folding chaperone binding"/>
    <property type="evidence" value="ECO:0007669"/>
    <property type="project" value="InterPro"/>
</dbReference>
<dbReference type="Pfam" id="PF01025">
    <property type="entry name" value="GrpE"/>
    <property type="match status" value="1"/>
</dbReference>
<name>A0A084ESK1_MYCCA</name>
<evidence type="ECO:0000256" key="3">
    <source>
        <dbReference type="HAMAP-Rule" id="MF_01151"/>
    </source>
</evidence>
<dbReference type="PANTHER" id="PTHR21237:SF23">
    <property type="entry name" value="GRPE PROTEIN HOMOLOG, MITOCHONDRIAL"/>
    <property type="match status" value="1"/>
</dbReference>
<keyword evidence="3" id="KW-0963">Cytoplasm</keyword>
<evidence type="ECO:0000256" key="4">
    <source>
        <dbReference type="RuleBase" id="RU000639"/>
    </source>
</evidence>
<dbReference type="InterPro" id="IPR013805">
    <property type="entry name" value="GrpE_CC"/>
</dbReference>
<organism evidence="8 9">
    <name type="scientific">Mycoplasma capricolum subsp. capricolum 14232</name>
    <dbReference type="NCBI Taxonomy" id="1188238"/>
    <lineage>
        <taxon>Bacteria</taxon>
        <taxon>Bacillati</taxon>
        <taxon>Mycoplasmatota</taxon>
        <taxon>Mollicutes</taxon>
        <taxon>Mycoplasmataceae</taxon>
        <taxon>Mycoplasma</taxon>
    </lineage>
</organism>
<dbReference type="RefSeq" id="WP_036430872.1">
    <property type="nucleotide sequence ID" value="NZ_JFDO01000003.1"/>
</dbReference>
<dbReference type="GO" id="GO:0051082">
    <property type="term" value="F:unfolded protein binding"/>
    <property type="evidence" value="ECO:0007669"/>
    <property type="project" value="TreeGrafter"/>
</dbReference>
<dbReference type="Proteomes" id="UP000028533">
    <property type="component" value="Unassembled WGS sequence"/>
</dbReference>
<dbReference type="InterPro" id="IPR009012">
    <property type="entry name" value="GrpE_head"/>
</dbReference>
<dbReference type="SUPFAM" id="SSF51064">
    <property type="entry name" value="Head domain of nucleotide exchange factor GrpE"/>
    <property type="match status" value="1"/>
</dbReference>
<accession>A0A084ESK1</accession>
<evidence type="ECO:0000256" key="1">
    <source>
        <dbReference type="ARBA" id="ARBA00009054"/>
    </source>
</evidence>
<comment type="function">
    <text evidence="3 4">Participates actively in the response to hyperosmotic and heat shock by preventing the aggregation of stress-denatured proteins, in association with DnaK and GrpE. It is the nucleotide exchange factor for DnaK and may function as a thermosensor. Unfolded proteins bind initially to DnaJ; upon interaction with the DnaJ-bound protein, DnaK hydrolyzes its bound ATP, resulting in the formation of a stable complex. GrpE releases ADP from DnaK; ATP binding to DnaK triggers the release of the substrate protein, thus completing the reaction cycle. Several rounds of ATP-dependent interactions between DnaJ, DnaK and GrpE are required for fully efficient folding.</text>
</comment>
<evidence type="ECO:0000256" key="6">
    <source>
        <dbReference type="SAM" id="Coils"/>
    </source>
</evidence>
<evidence type="ECO:0000313" key="8">
    <source>
        <dbReference type="EMBL" id="KEZ20943.1"/>
    </source>
</evidence>
<evidence type="ECO:0000256" key="7">
    <source>
        <dbReference type="SAM" id="MobiDB-lite"/>
    </source>
</evidence>
<dbReference type="CDD" id="cd00446">
    <property type="entry name" value="GrpE"/>
    <property type="match status" value="1"/>
</dbReference>
<dbReference type="GO" id="GO:0042803">
    <property type="term" value="F:protein homodimerization activity"/>
    <property type="evidence" value="ECO:0007669"/>
    <property type="project" value="InterPro"/>
</dbReference>
<feature type="region of interest" description="Disordered" evidence="7">
    <location>
        <begin position="1"/>
        <end position="26"/>
    </location>
</feature>
<keyword evidence="6" id="KW-0175">Coiled coil</keyword>
<keyword evidence="3 4" id="KW-0346">Stress response</keyword>
<evidence type="ECO:0000313" key="9">
    <source>
        <dbReference type="Proteomes" id="UP000028533"/>
    </source>
</evidence>
<dbReference type="PROSITE" id="PS01071">
    <property type="entry name" value="GRPE"/>
    <property type="match status" value="1"/>
</dbReference>
<protein>
    <recommendedName>
        <fullName evidence="3 4">Protein GrpE</fullName>
    </recommendedName>
    <alternativeName>
        <fullName evidence="3">HSP-70 cofactor</fullName>
    </alternativeName>
</protein>
<comment type="subunit">
    <text evidence="3">Homodimer.</text>
</comment>
<dbReference type="InterPro" id="IPR000740">
    <property type="entry name" value="GrpE"/>
</dbReference>
<evidence type="ECO:0000256" key="5">
    <source>
        <dbReference type="RuleBase" id="RU004478"/>
    </source>
</evidence>
<dbReference type="HAMAP" id="MF_01151">
    <property type="entry name" value="GrpE"/>
    <property type="match status" value="1"/>
</dbReference>
<dbReference type="GO" id="GO:0006457">
    <property type="term" value="P:protein folding"/>
    <property type="evidence" value="ECO:0007669"/>
    <property type="project" value="InterPro"/>
</dbReference>
<reference evidence="8 9" key="1">
    <citation type="submission" date="2014-02" db="EMBL/GenBank/DDBJ databases">
        <title>Genome sequence of Mycoplasma capricolum subsp. capricolum strain 14232.</title>
        <authorList>
            <person name="Sirand-Pugnet P."/>
            <person name="Breton M."/>
            <person name="Dordet-Frisoni E."/>
            <person name="Baranowski E."/>
            <person name="Barre A."/>
            <person name="Couture C."/>
            <person name="Dupuy V."/>
            <person name="Gaurivaud P."/>
            <person name="Jacob D."/>
            <person name="Lemaitre C."/>
            <person name="Manso-Silvan L."/>
            <person name="Nikolski M."/>
            <person name="Nouvel L.-X."/>
            <person name="Poumarat F."/>
            <person name="Tardy F."/>
            <person name="Thebault P."/>
            <person name="Theil S."/>
            <person name="Citti C."/>
            <person name="Thiaucourt F."/>
            <person name="Blanchard A."/>
        </authorList>
    </citation>
    <scope>NUCLEOTIDE SEQUENCE [LARGE SCALE GENOMIC DNA]</scope>
    <source>
        <strain evidence="8 9">14232</strain>
    </source>
</reference>
<feature type="coiled-coil region" evidence="6">
    <location>
        <begin position="36"/>
        <end position="70"/>
    </location>
</feature>
<dbReference type="Gene3D" id="2.30.22.10">
    <property type="entry name" value="Head domain of nucleotide exchange factor GrpE"/>
    <property type="match status" value="1"/>
</dbReference>
<dbReference type="GO" id="GO:0005737">
    <property type="term" value="C:cytoplasm"/>
    <property type="evidence" value="ECO:0007669"/>
    <property type="project" value="UniProtKB-SubCell"/>
</dbReference>
<dbReference type="PRINTS" id="PR00773">
    <property type="entry name" value="GRPEPROTEIN"/>
</dbReference>
<dbReference type="PANTHER" id="PTHR21237">
    <property type="entry name" value="GRPE PROTEIN"/>
    <property type="match status" value="1"/>
</dbReference>
<comment type="subcellular location">
    <subcellularLocation>
        <location evidence="3">Cytoplasm</location>
    </subcellularLocation>
</comment>
<dbReference type="Gene3D" id="3.90.20.20">
    <property type="match status" value="1"/>
</dbReference>
<comment type="caution">
    <text evidence="8">The sequence shown here is derived from an EMBL/GenBank/DDBJ whole genome shotgun (WGS) entry which is preliminary data.</text>
</comment>